<dbReference type="PROSITE" id="PS50928">
    <property type="entry name" value="ABC_TM1"/>
    <property type="match status" value="1"/>
</dbReference>
<dbReference type="PANTHER" id="PTHR43163">
    <property type="entry name" value="DIPEPTIDE TRANSPORT SYSTEM PERMEASE PROTEIN DPPB-RELATED"/>
    <property type="match status" value="1"/>
</dbReference>
<evidence type="ECO:0000259" key="8">
    <source>
        <dbReference type="PROSITE" id="PS50928"/>
    </source>
</evidence>
<comment type="similarity">
    <text evidence="7">Belongs to the binding-protein-dependent transport system permease family.</text>
</comment>
<evidence type="ECO:0000256" key="1">
    <source>
        <dbReference type="ARBA" id="ARBA00004651"/>
    </source>
</evidence>
<feature type="transmembrane region" description="Helical" evidence="7">
    <location>
        <begin position="288"/>
        <end position="310"/>
    </location>
</feature>
<evidence type="ECO:0000256" key="7">
    <source>
        <dbReference type="RuleBase" id="RU363032"/>
    </source>
</evidence>
<feature type="transmembrane region" description="Helical" evidence="7">
    <location>
        <begin position="181"/>
        <end position="203"/>
    </location>
</feature>
<dbReference type="InterPro" id="IPR045621">
    <property type="entry name" value="BPD_transp_1_N"/>
</dbReference>
<dbReference type="PANTHER" id="PTHR43163:SF6">
    <property type="entry name" value="DIPEPTIDE TRANSPORT SYSTEM PERMEASE PROTEIN DPPB-RELATED"/>
    <property type="match status" value="1"/>
</dbReference>
<evidence type="ECO:0000256" key="3">
    <source>
        <dbReference type="ARBA" id="ARBA00022475"/>
    </source>
</evidence>
<keyword evidence="4 7" id="KW-0812">Transmembrane</keyword>
<comment type="caution">
    <text evidence="9">The sequence shown here is derived from an EMBL/GenBank/DDBJ whole genome shotgun (WGS) entry which is preliminary data.</text>
</comment>
<keyword evidence="2 7" id="KW-0813">Transport</keyword>
<dbReference type="Gene3D" id="1.10.3720.10">
    <property type="entry name" value="MetI-like"/>
    <property type="match status" value="1"/>
</dbReference>
<evidence type="ECO:0000256" key="5">
    <source>
        <dbReference type="ARBA" id="ARBA00022989"/>
    </source>
</evidence>
<keyword evidence="3" id="KW-1003">Cell membrane</keyword>
<name>A0A537JQE3_9BACT</name>
<evidence type="ECO:0000256" key="4">
    <source>
        <dbReference type="ARBA" id="ARBA00022692"/>
    </source>
</evidence>
<feature type="transmembrane region" description="Helical" evidence="7">
    <location>
        <begin position="103"/>
        <end position="124"/>
    </location>
</feature>
<evidence type="ECO:0000256" key="6">
    <source>
        <dbReference type="ARBA" id="ARBA00023136"/>
    </source>
</evidence>
<dbReference type="Proteomes" id="UP000318093">
    <property type="component" value="Unassembled WGS sequence"/>
</dbReference>
<keyword evidence="5 7" id="KW-1133">Transmembrane helix</keyword>
<dbReference type="CDD" id="cd06261">
    <property type="entry name" value="TM_PBP2"/>
    <property type="match status" value="1"/>
</dbReference>
<keyword evidence="6 7" id="KW-0472">Membrane</keyword>
<gene>
    <name evidence="9" type="ORF">E6H03_00485</name>
</gene>
<accession>A0A537JQE3</accession>
<feature type="domain" description="ABC transmembrane type-1" evidence="8">
    <location>
        <begin position="97"/>
        <end position="307"/>
    </location>
</feature>
<dbReference type="Pfam" id="PF19300">
    <property type="entry name" value="BPD_transp_1_N"/>
    <property type="match status" value="1"/>
</dbReference>
<feature type="transmembrane region" description="Helical" evidence="7">
    <location>
        <begin position="238"/>
        <end position="260"/>
    </location>
</feature>
<dbReference type="InterPro" id="IPR035906">
    <property type="entry name" value="MetI-like_sf"/>
</dbReference>
<dbReference type="AlphaFoldDB" id="A0A537JQE3"/>
<dbReference type="GO" id="GO:0071916">
    <property type="term" value="F:dipeptide transmembrane transporter activity"/>
    <property type="evidence" value="ECO:0007669"/>
    <property type="project" value="TreeGrafter"/>
</dbReference>
<evidence type="ECO:0000313" key="10">
    <source>
        <dbReference type="Proteomes" id="UP000318093"/>
    </source>
</evidence>
<feature type="transmembrane region" description="Helical" evidence="7">
    <location>
        <begin position="12"/>
        <end position="31"/>
    </location>
</feature>
<evidence type="ECO:0000313" key="9">
    <source>
        <dbReference type="EMBL" id="TMI85396.1"/>
    </source>
</evidence>
<comment type="subcellular location">
    <subcellularLocation>
        <location evidence="1 7">Cell membrane</location>
        <topology evidence="1 7">Multi-pass membrane protein</topology>
    </subcellularLocation>
</comment>
<dbReference type="GO" id="GO:0005886">
    <property type="term" value="C:plasma membrane"/>
    <property type="evidence" value="ECO:0007669"/>
    <property type="project" value="UniProtKB-SubCell"/>
</dbReference>
<organism evidence="9 10">
    <name type="scientific">Candidatus Segetimicrobium genomatis</name>
    <dbReference type="NCBI Taxonomy" id="2569760"/>
    <lineage>
        <taxon>Bacteria</taxon>
        <taxon>Bacillati</taxon>
        <taxon>Candidatus Sysuimicrobiota</taxon>
        <taxon>Candidatus Sysuimicrobiia</taxon>
        <taxon>Candidatus Sysuimicrobiales</taxon>
        <taxon>Candidatus Segetimicrobiaceae</taxon>
        <taxon>Candidatus Segetimicrobium</taxon>
    </lineage>
</organism>
<reference evidence="9 10" key="1">
    <citation type="journal article" date="2019" name="Nat. Microbiol.">
        <title>Mediterranean grassland soil C-N compound turnover is dependent on rainfall and depth, and is mediated by genomically divergent microorganisms.</title>
        <authorList>
            <person name="Diamond S."/>
            <person name="Andeer P.F."/>
            <person name="Li Z."/>
            <person name="Crits-Christoph A."/>
            <person name="Burstein D."/>
            <person name="Anantharaman K."/>
            <person name="Lane K.R."/>
            <person name="Thomas B.C."/>
            <person name="Pan C."/>
            <person name="Northen T.R."/>
            <person name="Banfield J.F."/>
        </authorList>
    </citation>
    <scope>NUCLEOTIDE SEQUENCE [LARGE SCALE GENOMIC DNA]</scope>
    <source>
        <strain evidence="9">NP_6</strain>
    </source>
</reference>
<feature type="transmembrane region" description="Helical" evidence="7">
    <location>
        <begin position="136"/>
        <end position="161"/>
    </location>
</feature>
<dbReference type="Pfam" id="PF00528">
    <property type="entry name" value="BPD_transp_1"/>
    <property type="match status" value="1"/>
</dbReference>
<dbReference type="SUPFAM" id="SSF161098">
    <property type="entry name" value="MetI-like"/>
    <property type="match status" value="1"/>
</dbReference>
<sequence length="317" mass="34457">MAAFILARLLTLLPVLWGVSVVVFLLIHLIAGNALQMFLGTQVDMTPAQMEELRRLFGLNKPLPLQYADWIGRVVRGDFGVSLRTSRPVLPDILARLPVSVELTVLALLFALAVALPIGIASAIRRGTAEDAAIRVGGLIGLSIPNFWLATMLLLFLPGRILPIASIGVYVRFFADPAGNLTVLALPAFSLGVVLTAVIMRFVRSSMLEVLGQDYVRTARAKGLRERLVITRHALRNALIPVITVVGFQAGYLLGGTVVIEEVFALPGMGRLALNAIAQRDYPVVQGVVLVIAMLFVLTNIVVDVLYAYVDPRVRYE</sequence>
<dbReference type="InterPro" id="IPR000515">
    <property type="entry name" value="MetI-like"/>
</dbReference>
<protein>
    <submittedName>
        <fullName evidence="9">ABC transporter permease</fullName>
    </submittedName>
</protein>
<proteinExistence type="inferred from homology"/>
<evidence type="ECO:0000256" key="2">
    <source>
        <dbReference type="ARBA" id="ARBA00022448"/>
    </source>
</evidence>
<dbReference type="EMBL" id="VBAN01000012">
    <property type="protein sequence ID" value="TMI85396.1"/>
    <property type="molecule type" value="Genomic_DNA"/>
</dbReference>